<dbReference type="PROSITE" id="PS50801">
    <property type="entry name" value="STAS"/>
    <property type="match status" value="1"/>
</dbReference>
<evidence type="ECO:0000259" key="3">
    <source>
        <dbReference type="PROSITE" id="PS50801"/>
    </source>
</evidence>
<dbReference type="NCBIfam" id="TIGR00377">
    <property type="entry name" value="ant_ant_sig"/>
    <property type="match status" value="1"/>
</dbReference>
<accession>A0A1E5PKV6</accession>
<dbReference type="EMBL" id="MEHK01000001">
    <property type="protein sequence ID" value="OEJ30164.1"/>
    <property type="molecule type" value="Genomic_DNA"/>
</dbReference>
<feature type="domain" description="STAS" evidence="3">
    <location>
        <begin position="14"/>
        <end position="114"/>
    </location>
</feature>
<evidence type="ECO:0000313" key="5">
    <source>
        <dbReference type="Proteomes" id="UP000095705"/>
    </source>
</evidence>
<dbReference type="OrthoDB" id="4294859at2"/>
<gene>
    <name evidence="4" type="ORF">BGK67_01160</name>
</gene>
<dbReference type="Proteomes" id="UP000095705">
    <property type="component" value="Unassembled WGS sequence"/>
</dbReference>
<dbReference type="Pfam" id="PF01740">
    <property type="entry name" value="STAS"/>
    <property type="match status" value="1"/>
</dbReference>
<dbReference type="STRING" id="36818.BGK67_01160"/>
<dbReference type="AlphaFoldDB" id="A0A1E5PKV6"/>
<protein>
    <recommendedName>
        <fullName evidence="2">Anti-sigma factor antagonist</fullName>
    </recommendedName>
</protein>
<dbReference type="InterPro" id="IPR002645">
    <property type="entry name" value="STAS_dom"/>
</dbReference>
<dbReference type="PANTHER" id="PTHR33495:SF2">
    <property type="entry name" value="ANTI-SIGMA FACTOR ANTAGONIST TM_1081-RELATED"/>
    <property type="match status" value="1"/>
</dbReference>
<dbReference type="CDD" id="cd07043">
    <property type="entry name" value="STAS_anti-anti-sigma_factors"/>
    <property type="match status" value="1"/>
</dbReference>
<evidence type="ECO:0000313" key="4">
    <source>
        <dbReference type="EMBL" id="OEJ30164.1"/>
    </source>
</evidence>
<evidence type="ECO:0000256" key="1">
    <source>
        <dbReference type="ARBA" id="ARBA00009013"/>
    </source>
</evidence>
<dbReference type="Gene3D" id="3.30.750.24">
    <property type="entry name" value="STAS domain"/>
    <property type="match status" value="1"/>
</dbReference>
<dbReference type="InterPro" id="IPR036513">
    <property type="entry name" value="STAS_dom_sf"/>
</dbReference>
<dbReference type="SUPFAM" id="SSF52091">
    <property type="entry name" value="SpoIIaa-like"/>
    <property type="match status" value="1"/>
</dbReference>
<comment type="caution">
    <text evidence="4">The sequence shown here is derived from an EMBL/GenBank/DDBJ whole genome shotgun (WGS) entry which is preliminary data.</text>
</comment>
<proteinExistence type="inferred from homology"/>
<organism evidence="4 5">
    <name type="scientific">Streptomyces subrutilus</name>
    <dbReference type="NCBI Taxonomy" id="36818"/>
    <lineage>
        <taxon>Bacteria</taxon>
        <taxon>Bacillati</taxon>
        <taxon>Actinomycetota</taxon>
        <taxon>Actinomycetes</taxon>
        <taxon>Kitasatosporales</taxon>
        <taxon>Streptomycetaceae</taxon>
        <taxon>Streptomyces</taxon>
    </lineage>
</organism>
<dbReference type="RefSeq" id="WP_069918297.1">
    <property type="nucleotide sequence ID" value="NZ_MEHK01000001.1"/>
</dbReference>
<name>A0A1E5PKV6_9ACTN</name>
<reference evidence="4 5" key="1">
    <citation type="submission" date="2016-08" db="EMBL/GenBank/DDBJ databases">
        <title>The complete genome of Streptomyces subrutilus 10-1-1.</title>
        <authorList>
            <person name="Chen X."/>
        </authorList>
    </citation>
    <scope>NUCLEOTIDE SEQUENCE [LARGE SCALE GENOMIC DNA]</scope>
    <source>
        <strain evidence="4 5">10-1-1</strain>
    </source>
</reference>
<dbReference type="InterPro" id="IPR003658">
    <property type="entry name" value="Anti-sigma_ant"/>
</dbReference>
<keyword evidence="5" id="KW-1185">Reference proteome</keyword>
<comment type="similarity">
    <text evidence="1 2">Belongs to the anti-sigma-factor antagonist family.</text>
</comment>
<sequence length="123" mass="12833">MTDFRLTAQHTDGDLALAQVAGELDIDTAPHLRTQALALIEQGHRHLILDLAAVTFCDSSGFNALVGILRCAKSADGTLVLAAVPDRLARLLNLTGLDTLLPAHPTAAHALVAHTPSPDTATA</sequence>
<dbReference type="PANTHER" id="PTHR33495">
    <property type="entry name" value="ANTI-SIGMA FACTOR ANTAGONIST TM_1081-RELATED-RELATED"/>
    <property type="match status" value="1"/>
</dbReference>
<dbReference type="GO" id="GO:0043856">
    <property type="term" value="F:anti-sigma factor antagonist activity"/>
    <property type="evidence" value="ECO:0007669"/>
    <property type="project" value="InterPro"/>
</dbReference>
<evidence type="ECO:0000256" key="2">
    <source>
        <dbReference type="RuleBase" id="RU003749"/>
    </source>
</evidence>